<gene>
    <name evidence="1" type="ORF">ZIOFF_025871</name>
</gene>
<dbReference type="AlphaFoldDB" id="A0A8J5H481"/>
<evidence type="ECO:0000313" key="2">
    <source>
        <dbReference type="Proteomes" id="UP000734854"/>
    </source>
</evidence>
<dbReference type="EMBL" id="JACMSC010000007">
    <property type="protein sequence ID" value="KAG6515459.1"/>
    <property type="molecule type" value="Genomic_DNA"/>
</dbReference>
<dbReference type="GO" id="GO:0031931">
    <property type="term" value="C:TORC1 complex"/>
    <property type="evidence" value="ECO:0007669"/>
    <property type="project" value="InterPro"/>
</dbReference>
<dbReference type="Proteomes" id="UP000734854">
    <property type="component" value="Unassembled WGS sequence"/>
</dbReference>
<sequence>MINAPIYINTTPIPTKSDINHILPKSVSIASSLAILVSDQQHSTVARDPGNPLPNLCMIGRGIMGWKMKWKDIDKRRIMTYMVDLVKDGGHTYFIRFHDSMDAYAEQRAMAAFVLAVVVDGHRRRQEACIQANFLNVSLKHLQIANPSDGQTEPLLLHGFVYVWAGKALGRFSISTNHRFSCRWSSNYFTLIAGTIARGRIYTSLASAIFALGTLIDVASVTFDDGHRVDEDFEDNEKLKSELNIIKYLVVVPPRCVKGPGDLPLSLHLYSEFIVIEIGDEDEESESSDSESNDDLELSKVTEMRLLPSYAGKMHCKYIYEKEPVIHYISTQKSHPQCPVAGCLKILQVGRVVCDALLTIEIDEMHLASATNIKSTMVEVFTEVD</sequence>
<dbReference type="GO" id="GO:0005737">
    <property type="term" value="C:cytoplasm"/>
    <property type="evidence" value="ECO:0007669"/>
    <property type="project" value="TreeGrafter"/>
</dbReference>
<dbReference type="GO" id="GO:0030307">
    <property type="term" value="P:positive regulation of cell growth"/>
    <property type="evidence" value="ECO:0007669"/>
    <property type="project" value="TreeGrafter"/>
</dbReference>
<evidence type="ECO:0000313" key="1">
    <source>
        <dbReference type="EMBL" id="KAG6515459.1"/>
    </source>
</evidence>
<dbReference type="GO" id="GO:0010506">
    <property type="term" value="P:regulation of autophagy"/>
    <property type="evidence" value="ECO:0007669"/>
    <property type="project" value="TreeGrafter"/>
</dbReference>
<dbReference type="InterPro" id="IPR013083">
    <property type="entry name" value="Znf_RING/FYVE/PHD"/>
</dbReference>
<organism evidence="1 2">
    <name type="scientific">Zingiber officinale</name>
    <name type="common">Ginger</name>
    <name type="synonym">Amomum zingiber</name>
    <dbReference type="NCBI Taxonomy" id="94328"/>
    <lineage>
        <taxon>Eukaryota</taxon>
        <taxon>Viridiplantae</taxon>
        <taxon>Streptophyta</taxon>
        <taxon>Embryophyta</taxon>
        <taxon>Tracheophyta</taxon>
        <taxon>Spermatophyta</taxon>
        <taxon>Magnoliopsida</taxon>
        <taxon>Liliopsida</taxon>
        <taxon>Zingiberales</taxon>
        <taxon>Zingiberaceae</taxon>
        <taxon>Zingiber</taxon>
    </lineage>
</organism>
<proteinExistence type="predicted"/>
<protein>
    <submittedName>
        <fullName evidence="1">Uncharacterized protein</fullName>
    </submittedName>
</protein>
<dbReference type="GO" id="GO:0031929">
    <property type="term" value="P:TOR signaling"/>
    <property type="evidence" value="ECO:0007669"/>
    <property type="project" value="InterPro"/>
</dbReference>
<accession>A0A8J5H481</accession>
<reference evidence="1 2" key="1">
    <citation type="submission" date="2020-08" db="EMBL/GenBank/DDBJ databases">
        <title>Plant Genome Project.</title>
        <authorList>
            <person name="Zhang R.-G."/>
        </authorList>
    </citation>
    <scope>NUCLEOTIDE SEQUENCE [LARGE SCALE GENOMIC DNA]</scope>
    <source>
        <tissue evidence="1">Rhizome</tissue>
    </source>
</reference>
<dbReference type="InterPro" id="IPR004083">
    <property type="entry name" value="Raptor"/>
</dbReference>
<comment type="caution">
    <text evidence="1">The sequence shown here is derived from an EMBL/GenBank/DDBJ whole genome shotgun (WGS) entry which is preliminary data.</text>
</comment>
<dbReference type="Gene3D" id="3.30.40.10">
    <property type="entry name" value="Zinc/RING finger domain, C3HC4 (zinc finger)"/>
    <property type="match status" value="1"/>
</dbReference>
<dbReference type="PANTHER" id="PTHR12848">
    <property type="entry name" value="REGULATORY-ASSOCIATED PROTEIN OF MTOR"/>
    <property type="match status" value="1"/>
</dbReference>
<dbReference type="GO" id="GO:0009267">
    <property type="term" value="P:cellular response to starvation"/>
    <property type="evidence" value="ECO:0007669"/>
    <property type="project" value="TreeGrafter"/>
</dbReference>
<dbReference type="GO" id="GO:0030674">
    <property type="term" value="F:protein-macromolecule adaptor activity"/>
    <property type="evidence" value="ECO:0007669"/>
    <property type="project" value="TreeGrafter"/>
</dbReference>
<dbReference type="GO" id="GO:0071230">
    <property type="term" value="P:cellular response to amino acid stimulus"/>
    <property type="evidence" value="ECO:0007669"/>
    <property type="project" value="TreeGrafter"/>
</dbReference>
<keyword evidence="2" id="KW-1185">Reference proteome</keyword>
<dbReference type="PANTHER" id="PTHR12848:SF16">
    <property type="entry name" value="REGULATORY-ASSOCIATED PROTEIN OF MTOR"/>
    <property type="match status" value="1"/>
</dbReference>
<name>A0A8J5H481_ZINOF</name>